<accession>A0A6P6XFP5</accession>
<dbReference type="Proteomes" id="UP001652660">
    <property type="component" value="Chromosome 4e"/>
</dbReference>
<dbReference type="PROSITE" id="PS51767">
    <property type="entry name" value="PEPTIDASE_A1"/>
    <property type="match status" value="1"/>
</dbReference>
<dbReference type="InterPro" id="IPR001461">
    <property type="entry name" value="Aspartic_peptidase_A1"/>
</dbReference>
<dbReference type="InterPro" id="IPR021109">
    <property type="entry name" value="Peptidase_aspartic_dom_sf"/>
</dbReference>
<keyword evidence="3" id="KW-0732">Signal</keyword>
<evidence type="ECO:0000313" key="5">
    <source>
        <dbReference type="Proteomes" id="UP001652660"/>
    </source>
</evidence>
<dbReference type="SUPFAM" id="SSF50630">
    <property type="entry name" value="Acid proteases"/>
    <property type="match status" value="1"/>
</dbReference>
<feature type="active site" evidence="2">
    <location>
        <position position="174"/>
    </location>
</feature>
<feature type="active site" evidence="2">
    <location>
        <position position="372"/>
    </location>
</feature>
<name>A0A6P6XFP5_COFAR</name>
<evidence type="ECO:0000256" key="3">
    <source>
        <dbReference type="SAM" id="SignalP"/>
    </source>
</evidence>
<dbReference type="InterPro" id="IPR032861">
    <property type="entry name" value="TAXi_N"/>
</dbReference>
<evidence type="ECO:0000256" key="2">
    <source>
        <dbReference type="PIRSR" id="PIRSR601461-1"/>
    </source>
</evidence>
<evidence type="ECO:0000313" key="6">
    <source>
        <dbReference type="RefSeq" id="XP_027126074.2"/>
    </source>
</evidence>
<feature type="signal peptide" evidence="3">
    <location>
        <begin position="1"/>
        <end position="29"/>
    </location>
</feature>
<evidence type="ECO:0000259" key="4">
    <source>
        <dbReference type="PROSITE" id="PS51767"/>
    </source>
</evidence>
<dbReference type="InterPro" id="IPR033121">
    <property type="entry name" value="PEPTIDASE_A1"/>
</dbReference>
<dbReference type="GO" id="GO:0006508">
    <property type="term" value="P:proteolysis"/>
    <property type="evidence" value="ECO:0007669"/>
    <property type="project" value="InterPro"/>
</dbReference>
<dbReference type="PANTHER" id="PTHR13683">
    <property type="entry name" value="ASPARTYL PROTEASES"/>
    <property type="match status" value="1"/>
</dbReference>
<dbReference type="Pfam" id="PF14543">
    <property type="entry name" value="TAXi_N"/>
    <property type="match status" value="1"/>
</dbReference>
<organism evidence="5 6">
    <name type="scientific">Coffea arabica</name>
    <name type="common">Arabian coffee</name>
    <dbReference type="NCBI Taxonomy" id="13443"/>
    <lineage>
        <taxon>Eukaryota</taxon>
        <taxon>Viridiplantae</taxon>
        <taxon>Streptophyta</taxon>
        <taxon>Embryophyta</taxon>
        <taxon>Tracheophyta</taxon>
        <taxon>Spermatophyta</taxon>
        <taxon>Magnoliopsida</taxon>
        <taxon>eudicotyledons</taxon>
        <taxon>Gunneridae</taxon>
        <taxon>Pentapetalae</taxon>
        <taxon>asterids</taxon>
        <taxon>lamiids</taxon>
        <taxon>Gentianales</taxon>
        <taxon>Rubiaceae</taxon>
        <taxon>Ixoroideae</taxon>
        <taxon>Gardenieae complex</taxon>
        <taxon>Bertiereae - Coffeeae clade</taxon>
        <taxon>Coffeeae</taxon>
        <taxon>Coffea</taxon>
    </lineage>
</organism>
<dbReference type="GO" id="GO:0004190">
    <property type="term" value="F:aspartic-type endopeptidase activity"/>
    <property type="evidence" value="ECO:0007669"/>
    <property type="project" value="InterPro"/>
</dbReference>
<reference evidence="5" key="1">
    <citation type="journal article" date="2025" name="Foods">
        <title>Unveiling the Microbial Signatures of Arabica Coffee Cherries: Insights into Ripeness Specific Diversity, Functional Traits, and Implications for Quality and Safety.</title>
        <authorList>
            <consortium name="RefSeq"/>
            <person name="Tenea G.N."/>
            <person name="Cifuentes V."/>
            <person name="Reyes P."/>
            <person name="Cevallos-Vallejos M."/>
        </authorList>
    </citation>
    <scope>NUCLEOTIDE SEQUENCE [LARGE SCALE GENOMIC DNA]</scope>
</reference>
<dbReference type="Pfam" id="PF14541">
    <property type="entry name" value="TAXi_C"/>
    <property type="match status" value="1"/>
</dbReference>
<dbReference type="OrthoDB" id="2747330at2759"/>
<feature type="chain" id="PRO_5047079620" evidence="3">
    <location>
        <begin position="30"/>
        <end position="492"/>
    </location>
</feature>
<dbReference type="AlphaFoldDB" id="A0A6P6XFP5"/>
<dbReference type="Gene3D" id="2.40.70.10">
    <property type="entry name" value="Acid Proteases"/>
    <property type="match status" value="2"/>
</dbReference>
<comment type="similarity">
    <text evidence="1">Belongs to the peptidase A1 family.</text>
</comment>
<reference evidence="6" key="2">
    <citation type="submission" date="2025-08" db="UniProtKB">
        <authorList>
            <consortium name="RefSeq"/>
        </authorList>
    </citation>
    <scope>IDENTIFICATION</scope>
    <source>
        <tissue evidence="6">Leaves</tissue>
    </source>
</reference>
<gene>
    <name evidence="6" type="primary">LOC113742441</name>
</gene>
<dbReference type="RefSeq" id="XP_027126074.2">
    <property type="nucleotide sequence ID" value="XM_027270273.2"/>
</dbReference>
<evidence type="ECO:0000256" key="1">
    <source>
        <dbReference type="ARBA" id="ARBA00007447"/>
    </source>
</evidence>
<dbReference type="GeneID" id="113742441"/>
<sequence length="492" mass="53306">MAPTKTPSTFNALFFFLFFILILFSICHSSLVYSLPQKQEENQQFQVLNVAASIHKTLQVFSKTTPPSPTITAAASAANSSVFSVSLHPRISVVKPHHQNYSALTISRLAYDSARVNSINHKLQLSISQTVHQRLIQPEDLQSPVTSGESQGTFEYLARVGLGRPVKEFFMSIDTGSDVSWLQCQPCDFCYQQSDPIFNPSGSSTFNTLSCSSRECNSLKINGCTDDMCHYYVSYGDGSFTHGDFGTETVTFGRSGSVSNVAVGCGHDNEGLFSGSAGLIGLGVGSLSFPSQIKATSFSYCLVDMDSHSSSTLEFNSTPPSGSIIIPMVYNPKFDIYFYVDLVGISVAGAKLPIQPSVFQVGSDGTGGVMVDSGTIVTRLVPPAYESLRDTFAKHAKNLHPTSGYSLFDTCYDLSSIPDEVEVPTVSFHFSGGKTWLLKSKNCLIPVDSRGKFCFAFAPSDSISIIGSIQQQETRISYDLAKKLIGVSPDKC</sequence>
<protein>
    <submittedName>
        <fullName evidence="6">Protein ASPARTIC PROTEASE IN GUARD CELL 1-like</fullName>
    </submittedName>
</protein>
<dbReference type="PANTHER" id="PTHR13683:SF274">
    <property type="entry name" value="PROTEIN ASPARTIC PROTEASE IN GUARD CELL 1"/>
    <property type="match status" value="1"/>
</dbReference>
<dbReference type="InterPro" id="IPR032799">
    <property type="entry name" value="TAXi_C"/>
</dbReference>
<feature type="domain" description="Peptidase A1" evidence="4">
    <location>
        <begin position="156"/>
        <end position="488"/>
    </location>
</feature>
<proteinExistence type="inferred from homology"/>
<keyword evidence="5" id="KW-1185">Reference proteome</keyword>